<dbReference type="GO" id="GO:0000706">
    <property type="term" value="P:meiotic DNA double-strand break processing"/>
    <property type="evidence" value="ECO:0007669"/>
    <property type="project" value="TreeGrafter"/>
</dbReference>
<organism evidence="13 14">
    <name type="scientific">Ophiocordyceps sinensis</name>
    <dbReference type="NCBI Taxonomy" id="72228"/>
    <lineage>
        <taxon>Eukaryota</taxon>
        <taxon>Fungi</taxon>
        <taxon>Dikarya</taxon>
        <taxon>Ascomycota</taxon>
        <taxon>Pezizomycotina</taxon>
        <taxon>Sordariomycetes</taxon>
        <taxon>Hypocreomycetidae</taxon>
        <taxon>Hypocreales</taxon>
        <taxon>Ophiocordycipitaceae</taxon>
        <taxon>Ophiocordyceps</taxon>
    </lineage>
</organism>
<evidence type="ECO:0000259" key="11">
    <source>
        <dbReference type="Pfam" id="PF04406"/>
    </source>
</evidence>
<dbReference type="GO" id="GO:0003918">
    <property type="term" value="F:DNA topoisomerase type II (double strand cut, ATP-hydrolyzing) activity"/>
    <property type="evidence" value="ECO:0007669"/>
    <property type="project" value="UniProtKB-UniRule"/>
</dbReference>
<dbReference type="EMBL" id="JAAVMX010000003">
    <property type="protein sequence ID" value="KAF4511285.1"/>
    <property type="molecule type" value="Genomic_DNA"/>
</dbReference>
<evidence type="ECO:0000256" key="8">
    <source>
        <dbReference type="ARBA" id="ARBA00023125"/>
    </source>
</evidence>
<keyword evidence="9 10" id="KW-0413">Isomerase</keyword>
<dbReference type="GO" id="GO:0007131">
    <property type="term" value="P:reciprocal meiotic recombination"/>
    <property type="evidence" value="ECO:0007669"/>
    <property type="project" value="TreeGrafter"/>
</dbReference>
<evidence type="ECO:0000313" key="13">
    <source>
        <dbReference type="EMBL" id="KAF4511285.1"/>
    </source>
</evidence>
<dbReference type="AlphaFoldDB" id="A0A8H4PVJ6"/>
<dbReference type="GO" id="GO:0000228">
    <property type="term" value="C:nuclear chromosome"/>
    <property type="evidence" value="ECO:0007669"/>
    <property type="project" value="TreeGrafter"/>
</dbReference>
<dbReference type="InterPro" id="IPR036388">
    <property type="entry name" value="WH-like_DNA-bd_sf"/>
</dbReference>
<evidence type="ECO:0000313" key="14">
    <source>
        <dbReference type="Proteomes" id="UP000557566"/>
    </source>
</evidence>
<dbReference type="SUPFAM" id="SSF56726">
    <property type="entry name" value="DNA topoisomerase IV, alpha subunit"/>
    <property type="match status" value="1"/>
</dbReference>
<reference evidence="13 14" key="1">
    <citation type="journal article" date="2020" name="Genome Biol. Evol.">
        <title>A new high-quality draft genome assembly of the Chinese cordyceps Ophiocordyceps sinensis.</title>
        <authorList>
            <person name="Shu R."/>
            <person name="Zhang J."/>
            <person name="Meng Q."/>
            <person name="Zhang H."/>
            <person name="Zhou G."/>
            <person name="Li M."/>
            <person name="Wu P."/>
            <person name="Zhao Y."/>
            <person name="Chen C."/>
            <person name="Qin Q."/>
        </authorList>
    </citation>
    <scope>NUCLEOTIDE SEQUENCE [LARGE SCALE GENOMIC DNA]</scope>
    <source>
        <strain evidence="13 14">IOZ07</strain>
    </source>
</reference>
<feature type="domain" description="Spo11/DNA topoisomerase VI subunit A N-terminal" evidence="11">
    <location>
        <begin position="51"/>
        <end position="112"/>
    </location>
</feature>
<comment type="cofactor">
    <cofactor evidence="2">
        <name>Mg(2+)</name>
        <dbReference type="ChEBI" id="CHEBI:18420"/>
    </cofactor>
</comment>
<dbReference type="PANTHER" id="PTHR10848">
    <property type="entry name" value="MEIOTIC RECOMBINATION PROTEIN SPO11"/>
    <property type="match status" value="1"/>
</dbReference>
<dbReference type="InterPro" id="IPR002815">
    <property type="entry name" value="Spo11/TopoVI_A"/>
</dbReference>
<dbReference type="GO" id="GO:0003677">
    <property type="term" value="F:DNA binding"/>
    <property type="evidence" value="ECO:0007669"/>
    <property type="project" value="UniProtKB-UniRule"/>
</dbReference>
<evidence type="ECO:0000256" key="1">
    <source>
        <dbReference type="ARBA" id="ARBA00000185"/>
    </source>
</evidence>
<dbReference type="GO" id="GO:0005524">
    <property type="term" value="F:ATP binding"/>
    <property type="evidence" value="ECO:0007669"/>
    <property type="project" value="InterPro"/>
</dbReference>
<evidence type="ECO:0000256" key="7">
    <source>
        <dbReference type="ARBA" id="ARBA00023029"/>
    </source>
</evidence>
<protein>
    <recommendedName>
        <fullName evidence="4">DNA topoisomerase (ATP-hydrolyzing)</fullName>
        <ecNumber evidence="4">5.6.2.2</ecNumber>
    </recommendedName>
</protein>
<dbReference type="GO" id="GO:0042138">
    <property type="term" value="P:meiotic DNA double-strand break formation"/>
    <property type="evidence" value="ECO:0007669"/>
    <property type="project" value="TreeGrafter"/>
</dbReference>
<dbReference type="PRINTS" id="PR01550">
    <property type="entry name" value="TOP6AFAMILY"/>
</dbReference>
<proteinExistence type="inferred from homology"/>
<dbReference type="InterPro" id="IPR034136">
    <property type="entry name" value="TOPRIM_Topo6A/Spo11"/>
</dbReference>
<evidence type="ECO:0000256" key="10">
    <source>
        <dbReference type="PROSITE-ProRule" id="PRU01385"/>
    </source>
</evidence>
<dbReference type="Gene3D" id="1.10.10.10">
    <property type="entry name" value="Winged helix-like DNA-binding domain superfamily/Winged helix DNA-binding domain"/>
    <property type="match status" value="1"/>
</dbReference>
<evidence type="ECO:0000256" key="9">
    <source>
        <dbReference type="ARBA" id="ARBA00023235"/>
    </source>
</evidence>
<keyword evidence="8 10" id="KW-0238">DNA-binding</keyword>
<feature type="domain" description="Topoisomerase 6 subunit A/Spo11 TOPRIM" evidence="12">
    <location>
        <begin position="162"/>
        <end position="357"/>
    </location>
</feature>
<dbReference type="OrthoDB" id="5377392at2759"/>
<keyword evidence="6" id="KW-0460">Magnesium</keyword>
<keyword evidence="7 10" id="KW-0799">Topoisomerase</keyword>
<evidence type="ECO:0000256" key="3">
    <source>
        <dbReference type="ARBA" id="ARBA00006559"/>
    </source>
</evidence>
<dbReference type="PROSITE" id="PS52041">
    <property type="entry name" value="TOPO_IIB"/>
    <property type="match status" value="1"/>
</dbReference>
<keyword evidence="14" id="KW-1185">Reference proteome</keyword>
<comment type="caution">
    <text evidence="13">The sequence shown here is derived from an EMBL/GenBank/DDBJ whole genome shotgun (WGS) entry which is preliminary data.</text>
</comment>
<evidence type="ECO:0000256" key="2">
    <source>
        <dbReference type="ARBA" id="ARBA00001946"/>
    </source>
</evidence>
<dbReference type="Gene3D" id="3.40.1360.10">
    <property type="match status" value="1"/>
</dbReference>
<dbReference type="InterPro" id="IPR013049">
    <property type="entry name" value="Spo11/TopoVI_A_N"/>
</dbReference>
<evidence type="ECO:0000259" key="12">
    <source>
        <dbReference type="Pfam" id="PF21180"/>
    </source>
</evidence>
<comment type="catalytic activity">
    <reaction evidence="1 10">
        <text>ATP-dependent breakage, passage and rejoining of double-stranded DNA.</text>
        <dbReference type="EC" id="5.6.2.2"/>
    </reaction>
</comment>
<evidence type="ECO:0000256" key="4">
    <source>
        <dbReference type="ARBA" id="ARBA00012895"/>
    </source>
</evidence>
<dbReference type="Pfam" id="PF21180">
    <property type="entry name" value="TOP6A-Spo11_Toprim"/>
    <property type="match status" value="1"/>
</dbReference>
<keyword evidence="5" id="KW-0479">Metal-binding</keyword>
<dbReference type="Pfam" id="PF04406">
    <property type="entry name" value="TP6A_N"/>
    <property type="match status" value="1"/>
</dbReference>
<dbReference type="GO" id="GO:0046872">
    <property type="term" value="F:metal ion binding"/>
    <property type="evidence" value="ECO:0007669"/>
    <property type="project" value="UniProtKB-KW"/>
</dbReference>
<dbReference type="InterPro" id="IPR036078">
    <property type="entry name" value="Spo11/TopoVI_A_sf"/>
</dbReference>
<feature type="active site" description="O-(5'-phospho-DNA)-tyrosine intermediate" evidence="10">
    <location>
        <position position="80"/>
    </location>
</feature>
<dbReference type="PANTHER" id="PTHR10848:SF0">
    <property type="entry name" value="MEIOTIC RECOMBINATION PROTEIN SPO11"/>
    <property type="match status" value="1"/>
</dbReference>
<evidence type="ECO:0000256" key="5">
    <source>
        <dbReference type="ARBA" id="ARBA00022723"/>
    </source>
</evidence>
<sequence>METLLESMLRRLSAGQEMSMELVTRRNLRNQDGDSRCQQVSFPGRTLSEGQKFARALLIIQLSHDALVSGSILTKRQIFYQHQDLFEKQRVVDELVDDIALTLEVHRHDLNIVASSKGLVSGPLTISYRDGSVITASQGDIGTPIPVLQSIAGIKCAAVKWILVIEKDATFRTLSSSRYWETSAVGPGLLVTAKGYPDLVTRSFLQLIHELHAEMPILVLTDFDPDGLNIFRCYRFGSDGTAHESAARSDGIRWLGVKARHIQDLAAVTRNSPVSSDGSLDVDSQPSARPAACRVSISSTSCRDPISLLTPRDRKLAACTLAKLSARHIDDPELERIQRELRVMLMMGVKAEIQWLDDAGNLERWLDDNIGPLLASVSR</sequence>
<accession>A0A8H4PVJ6</accession>
<dbReference type="EC" id="5.6.2.2" evidence="4"/>
<comment type="similarity">
    <text evidence="3 10">Belongs to the TOP6A family.</text>
</comment>
<dbReference type="CDD" id="cd00223">
    <property type="entry name" value="TOPRIM_TopoIIB_SPO"/>
    <property type="match status" value="1"/>
</dbReference>
<evidence type="ECO:0000256" key="6">
    <source>
        <dbReference type="ARBA" id="ARBA00022842"/>
    </source>
</evidence>
<gene>
    <name evidence="13" type="ORF">G6O67_003095</name>
</gene>
<name>A0A8H4PVJ6_9HYPO</name>
<dbReference type="Proteomes" id="UP000557566">
    <property type="component" value="Unassembled WGS sequence"/>
</dbReference>